<dbReference type="Pfam" id="PF00084">
    <property type="entry name" value="Sushi"/>
    <property type="match status" value="1"/>
</dbReference>
<keyword evidence="2 9" id="KW-0812">Transmembrane</keyword>
<dbReference type="KEGG" id="aplc:110978773"/>
<feature type="domain" description="Sushi" evidence="11">
    <location>
        <begin position="141"/>
        <end position="201"/>
    </location>
</feature>
<dbReference type="OMA" id="ANENFFE"/>
<dbReference type="GO" id="GO:0005886">
    <property type="term" value="C:plasma membrane"/>
    <property type="evidence" value="ECO:0007669"/>
    <property type="project" value="TreeGrafter"/>
</dbReference>
<keyword evidence="8" id="KW-0768">Sushi</keyword>
<proteinExistence type="predicted"/>
<dbReference type="InterPro" id="IPR002889">
    <property type="entry name" value="WSC_carb-bd"/>
</dbReference>
<evidence type="ECO:0000313" key="13">
    <source>
        <dbReference type="Proteomes" id="UP000694845"/>
    </source>
</evidence>
<feature type="chain" id="PRO_5034560599" evidence="10">
    <location>
        <begin position="25"/>
        <end position="516"/>
    </location>
</feature>
<feature type="transmembrane region" description="Helical" evidence="9">
    <location>
        <begin position="353"/>
        <end position="379"/>
    </location>
</feature>
<feature type="signal peptide" evidence="10">
    <location>
        <begin position="1"/>
        <end position="24"/>
    </location>
</feature>
<dbReference type="Proteomes" id="UP000694845">
    <property type="component" value="Unplaced"/>
</dbReference>
<evidence type="ECO:0000256" key="9">
    <source>
        <dbReference type="SAM" id="Phobius"/>
    </source>
</evidence>
<dbReference type="Pfam" id="PF01822">
    <property type="entry name" value="WSC"/>
    <property type="match status" value="1"/>
</dbReference>
<reference evidence="14" key="1">
    <citation type="submission" date="2025-08" db="UniProtKB">
        <authorList>
            <consortium name="RefSeq"/>
        </authorList>
    </citation>
    <scope>IDENTIFICATION</scope>
</reference>
<evidence type="ECO:0000256" key="6">
    <source>
        <dbReference type="ARBA" id="ARBA00023157"/>
    </source>
</evidence>
<dbReference type="InterPro" id="IPR000436">
    <property type="entry name" value="Sushi_SCR_CCP_dom"/>
</dbReference>
<dbReference type="AlphaFoldDB" id="A0A8B7YBH7"/>
<evidence type="ECO:0000256" key="8">
    <source>
        <dbReference type="PROSITE-ProRule" id="PRU00302"/>
    </source>
</evidence>
<sequence>MPAFNCFIVALPVTMVFVVSTAYGQDSRYLGCFFDSIPNRVLPNLTFCGDVMELCNNYCSTTVPYCQSSTNMSVTTCLGLCSGKDFIFAGVQAGTQCFCGDGTAAYDINGEEDNEDYCKSNCRGDITQNCGSDFRMRVYEIGCLPIDARPHTTVLPANENFFEVGQTVSISCQKDFFATGPGNLTCLPLGRWDLAPPSCLPNVCKAPEPPPGTVDQGNTTQGSLEFRGGDTLAYNCSDSNIAVSISCIKGEWVADSMCPGTQPTSEPTTMMTFMVTEMFDASSLSSVPDQMTTDEATGQNRTNELWATNSGSTEFASSTQATVIHVDVMTTPLGDVTTLTSSVTSSREQTVRMLWLIIIVGAALFFFVVVLFIAIITVCRKKAERDKPINFQRNSEFPKIEDISQVNYAYEGDSEDQPHQNGRQTTGSPIRISTLHSQREITVNNNDNTHNYANPVAPAYTINHSGTVPNECSPATHNHIINAEARTGSWVDLPDIPEPDYDMASRESYVEVVTKL</sequence>
<gene>
    <name evidence="14" type="primary">LOC110978773</name>
</gene>
<evidence type="ECO:0000256" key="3">
    <source>
        <dbReference type="ARBA" id="ARBA00022729"/>
    </source>
</evidence>
<dbReference type="InterPro" id="IPR051836">
    <property type="entry name" value="Kremen_rcpt"/>
</dbReference>
<dbReference type="PROSITE" id="PS50923">
    <property type="entry name" value="SUSHI"/>
    <property type="match status" value="1"/>
</dbReference>
<feature type="domain" description="WSC" evidence="12">
    <location>
        <begin position="26"/>
        <end position="142"/>
    </location>
</feature>
<protein>
    <submittedName>
        <fullName evidence="14">Uncharacterized protein LOC110978773</fullName>
    </submittedName>
</protein>
<evidence type="ECO:0000259" key="12">
    <source>
        <dbReference type="PROSITE" id="PS51212"/>
    </source>
</evidence>
<dbReference type="SUPFAM" id="SSF57535">
    <property type="entry name" value="Complement control module/SCR domain"/>
    <property type="match status" value="1"/>
</dbReference>
<evidence type="ECO:0000313" key="14">
    <source>
        <dbReference type="RefSeq" id="XP_022089740.1"/>
    </source>
</evidence>
<feature type="disulfide bond" evidence="8">
    <location>
        <begin position="143"/>
        <end position="186"/>
    </location>
</feature>
<keyword evidence="6 8" id="KW-1015">Disulfide bond</keyword>
<evidence type="ECO:0000256" key="10">
    <source>
        <dbReference type="SAM" id="SignalP"/>
    </source>
</evidence>
<evidence type="ECO:0000259" key="11">
    <source>
        <dbReference type="PROSITE" id="PS50923"/>
    </source>
</evidence>
<dbReference type="SMART" id="SM00032">
    <property type="entry name" value="CCP"/>
    <property type="match status" value="2"/>
</dbReference>
<dbReference type="SMART" id="SM00321">
    <property type="entry name" value="WSC"/>
    <property type="match status" value="1"/>
</dbReference>
<evidence type="ECO:0000256" key="5">
    <source>
        <dbReference type="ARBA" id="ARBA00023136"/>
    </source>
</evidence>
<keyword evidence="7" id="KW-0325">Glycoprotein</keyword>
<dbReference type="OrthoDB" id="2019572at2759"/>
<dbReference type="CDD" id="cd00033">
    <property type="entry name" value="CCP"/>
    <property type="match status" value="1"/>
</dbReference>
<dbReference type="InterPro" id="IPR035976">
    <property type="entry name" value="Sushi/SCR/CCP_sf"/>
</dbReference>
<dbReference type="RefSeq" id="XP_022089740.1">
    <property type="nucleotide sequence ID" value="XM_022234048.1"/>
</dbReference>
<accession>A0A8B7YBH7</accession>
<keyword evidence="5 9" id="KW-0472">Membrane</keyword>
<dbReference type="GeneID" id="110978773"/>
<evidence type="ECO:0000256" key="1">
    <source>
        <dbReference type="ARBA" id="ARBA00004167"/>
    </source>
</evidence>
<evidence type="ECO:0000256" key="4">
    <source>
        <dbReference type="ARBA" id="ARBA00022989"/>
    </source>
</evidence>
<name>A0A8B7YBH7_ACAPL</name>
<dbReference type="Gene3D" id="2.10.70.10">
    <property type="entry name" value="Complement Module, domain 1"/>
    <property type="match status" value="1"/>
</dbReference>
<keyword evidence="13" id="KW-1185">Reference proteome</keyword>
<dbReference type="PANTHER" id="PTHR24269">
    <property type="entry name" value="KREMEN PROTEIN"/>
    <property type="match status" value="1"/>
</dbReference>
<feature type="disulfide bond" evidence="8">
    <location>
        <begin position="172"/>
        <end position="199"/>
    </location>
</feature>
<keyword evidence="3 10" id="KW-0732">Signal</keyword>
<dbReference type="PANTHER" id="PTHR24269:SF16">
    <property type="entry name" value="PROTEIN SLG1"/>
    <property type="match status" value="1"/>
</dbReference>
<evidence type="ECO:0000256" key="2">
    <source>
        <dbReference type="ARBA" id="ARBA00022692"/>
    </source>
</evidence>
<organism evidence="13 14">
    <name type="scientific">Acanthaster planci</name>
    <name type="common">Crown-of-thorns starfish</name>
    <dbReference type="NCBI Taxonomy" id="133434"/>
    <lineage>
        <taxon>Eukaryota</taxon>
        <taxon>Metazoa</taxon>
        <taxon>Echinodermata</taxon>
        <taxon>Eleutherozoa</taxon>
        <taxon>Asterozoa</taxon>
        <taxon>Asteroidea</taxon>
        <taxon>Valvatacea</taxon>
        <taxon>Valvatida</taxon>
        <taxon>Acanthasteridae</taxon>
        <taxon>Acanthaster</taxon>
    </lineage>
</organism>
<keyword evidence="4 9" id="KW-1133">Transmembrane helix</keyword>
<comment type="subcellular location">
    <subcellularLocation>
        <location evidence="1">Membrane</location>
        <topology evidence="1">Single-pass membrane protein</topology>
    </subcellularLocation>
</comment>
<evidence type="ECO:0000256" key="7">
    <source>
        <dbReference type="ARBA" id="ARBA00023180"/>
    </source>
</evidence>
<dbReference type="PROSITE" id="PS51212">
    <property type="entry name" value="WSC"/>
    <property type="match status" value="1"/>
</dbReference>